<evidence type="ECO:0000313" key="1">
    <source>
        <dbReference type="EMBL" id="CAG8854966.1"/>
    </source>
</evidence>
<protein>
    <submittedName>
        <fullName evidence="1">7677_t:CDS:1</fullName>
    </submittedName>
</protein>
<name>A0ABN7XKR5_GIGMA</name>
<dbReference type="Proteomes" id="UP000789901">
    <property type="component" value="Unassembled WGS sequence"/>
</dbReference>
<evidence type="ECO:0000313" key="2">
    <source>
        <dbReference type="Proteomes" id="UP000789901"/>
    </source>
</evidence>
<accession>A0ABN7XKR5</accession>
<dbReference type="EMBL" id="CAJVQB010144519">
    <property type="protein sequence ID" value="CAG8854966.1"/>
    <property type="molecule type" value="Genomic_DNA"/>
</dbReference>
<keyword evidence="2" id="KW-1185">Reference proteome</keyword>
<organism evidence="1 2">
    <name type="scientific">Gigaspora margarita</name>
    <dbReference type="NCBI Taxonomy" id="4874"/>
    <lineage>
        <taxon>Eukaryota</taxon>
        <taxon>Fungi</taxon>
        <taxon>Fungi incertae sedis</taxon>
        <taxon>Mucoromycota</taxon>
        <taxon>Glomeromycotina</taxon>
        <taxon>Glomeromycetes</taxon>
        <taxon>Diversisporales</taxon>
        <taxon>Gigasporaceae</taxon>
        <taxon>Gigaspora</taxon>
    </lineage>
</organism>
<gene>
    <name evidence="1" type="ORF">GMARGA_LOCUS43787</name>
</gene>
<reference evidence="1 2" key="1">
    <citation type="submission" date="2021-06" db="EMBL/GenBank/DDBJ databases">
        <authorList>
            <person name="Kallberg Y."/>
            <person name="Tangrot J."/>
            <person name="Rosling A."/>
        </authorList>
    </citation>
    <scope>NUCLEOTIDE SEQUENCE [LARGE SCALE GENOMIC DNA]</scope>
    <source>
        <strain evidence="1 2">120-4 pot B 10/14</strain>
    </source>
</reference>
<comment type="caution">
    <text evidence="1">The sequence shown here is derived from an EMBL/GenBank/DDBJ whole genome shotgun (WGS) entry which is preliminary data.</text>
</comment>
<sequence>NLFPTKFTSNKPVVYKKLSEEKLNLLDEELICQSKWKIEEIGDLLDTVNHTNVNNENYFWVKFAELGQKGSFHNKKIFEGLCQIMVQIADREQDDKGLQNLKYSDQFFDFLVILASL</sequence>
<feature type="non-terminal residue" evidence="1">
    <location>
        <position position="117"/>
    </location>
</feature>
<feature type="non-terminal residue" evidence="1">
    <location>
        <position position="1"/>
    </location>
</feature>
<proteinExistence type="predicted"/>